<dbReference type="Pfam" id="PF03070">
    <property type="entry name" value="TENA_THI-4"/>
    <property type="match status" value="1"/>
</dbReference>
<evidence type="ECO:0000313" key="4">
    <source>
        <dbReference type="EMBL" id="KAL1510514.1"/>
    </source>
</evidence>
<dbReference type="InterPro" id="IPR026285">
    <property type="entry name" value="TenA_E"/>
</dbReference>
<sequence>MAEVTQVSFSEQLRQEAGTAWDEVARHRFTDELAAGTVERAVMAKYAVQDHRFLDAFVVLLASMVAAARSLDDRIPGCQFLALITGRENTYFVRTFEALRISEEDRRTTPPTEAQAKLESIMRDAVASGSLSEILAVLVVCEWTYQSWGERVQVETGVPFYCQEWVDLHRGPYFGSVVDYLRGLLDREAAGLNTDEKAKVRARFMATLAVEKEFFDSCYEK</sequence>
<evidence type="ECO:0000256" key="1">
    <source>
        <dbReference type="PIRSR" id="PIRSR003170-1"/>
    </source>
</evidence>
<feature type="binding site" evidence="2">
    <location>
        <position position="142"/>
    </location>
    <ligand>
        <name>substrate</name>
    </ligand>
</feature>
<dbReference type="GO" id="GO:0006772">
    <property type="term" value="P:thiamine metabolic process"/>
    <property type="evidence" value="ECO:0007669"/>
    <property type="project" value="UniProtKB-ARBA"/>
</dbReference>
<feature type="domain" description="Thiaminase-2/PQQC" evidence="3">
    <location>
        <begin position="17"/>
        <end position="220"/>
    </location>
</feature>
<feature type="binding site" evidence="2">
    <location>
        <position position="88"/>
    </location>
    <ligand>
        <name>substrate</name>
    </ligand>
</feature>
<dbReference type="PANTHER" id="PTHR43198">
    <property type="entry name" value="BIFUNCTIONAL TH2 PROTEIN"/>
    <property type="match status" value="1"/>
</dbReference>
<evidence type="ECO:0000256" key="2">
    <source>
        <dbReference type="PIRSR" id="PIRSR003170-2"/>
    </source>
</evidence>
<comment type="caution">
    <text evidence="4">The sequence shown here is derived from an EMBL/GenBank/DDBJ whole genome shotgun (WGS) entry which is preliminary data.</text>
</comment>
<dbReference type="GO" id="GO:0005829">
    <property type="term" value="C:cytosol"/>
    <property type="evidence" value="ECO:0007669"/>
    <property type="project" value="TreeGrafter"/>
</dbReference>
<dbReference type="InterPro" id="IPR016084">
    <property type="entry name" value="Haem_Oase-like_multi-hlx"/>
</dbReference>
<dbReference type="InterPro" id="IPR004305">
    <property type="entry name" value="Thiaminase-2/PQQC"/>
</dbReference>
<dbReference type="SUPFAM" id="SSF48613">
    <property type="entry name" value="Heme oxygenase-like"/>
    <property type="match status" value="1"/>
</dbReference>
<proteinExistence type="predicted"/>
<dbReference type="Gene3D" id="1.20.910.10">
    <property type="entry name" value="Heme oxygenase-like"/>
    <property type="match status" value="1"/>
</dbReference>
<dbReference type="PANTHER" id="PTHR43198:SF2">
    <property type="entry name" value="SI:CH1073-67J19.1-RELATED"/>
    <property type="match status" value="1"/>
</dbReference>
<gene>
    <name evidence="4" type="ORF">AB1Y20_006818</name>
</gene>
<dbReference type="AlphaFoldDB" id="A0AB34IZG4"/>
<dbReference type="CDD" id="cd19358">
    <property type="entry name" value="TenA_E_Spr0628-like"/>
    <property type="match status" value="1"/>
</dbReference>
<evidence type="ECO:0000313" key="5">
    <source>
        <dbReference type="Proteomes" id="UP001515480"/>
    </source>
</evidence>
<dbReference type="InterPro" id="IPR050967">
    <property type="entry name" value="Thiamine_Salvage_TenA"/>
</dbReference>
<reference evidence="4 5" key="1">
    <citation type="journal article" date="2024" name="Science">
        <title>Giant polyketide synthase enzymes in the biosynthesis of giant marine polyether toxins.</title>
        <authorList>
            <person name="Fallon T.R."/>
            <person name="Shende V.V."/>
            <person name="Wierzbicki I.H."/>
            <person name="Pendleton A.L."/>
            <person name="Watervoot N.F."/>
            <person name="Auber R.P."/>
            <person name="Gonzalez D.J."/>
            <person name="Wisecaver J.H."/>
            <person name="Moore B.S."/>
        </authorList>
    </citation>
    <scope>NUCLEOTIDE SEQUENCE [LARGE SCALE GENOMIC DNA]</scope>
    <source>
        <strain evidence="4 5">12B1</strain>
    </source>
</reference>
<protein>
    <recommendedName>
        <fullName evidence="3">Thiaminase-2/PQQC domain-containing protein</fullName>
    </recommendedName>
</protein>
<dbReference type="Proteomes" id="UP001515480">
    <property type="component" value="Unassembled WGS sequence"/>
</dbReference>
<feature type="active site" description="Proton donor" evidence="1">
    <location>
        <position position="211"/>
    </location>
</feature>
<dbReference type="EMBL" id="JBGBPQ010000015">
    <property type="protein sequence ID" value="KAL1510514.1"/>
    <property type="molecule type" value="Genomic_DNA"/>
</dbReference>
<keyword evidence="5" id="KW-1185">Reference proteome</keyword>
<dbReference type="PIRSF" id="PIRSF003170">
    <property type="entry name" value="Pet18p"/>
    <property type="match status" value="1"/>
</dbReference>
<name>A0AB34IZG4_PRYPA</name>
<organism evidence="4 5">
    <name type="scientific">Prymnesium parvum</name>
    <name type="common">Toxic golden alga</name>
    <dbReference type="NCBI Taxonomy" id="97485"/>
    <lineage>
        <taxon>Eukaryota</taxon>
        <taxon>Haptista</taxon>
        <taxon>Haptophyta</taxon>
        <taxon>Prymnesiophyceae</taxon>
        <taxon>Prymnesiales</taxon>
        <taxon>Prymnesiaceae</taxon>
        <taxon>Prymnesium</taxon>
    </lineage>
</organism>
<accession>A0AB34IZG4</accession>
<feature type="binding site" evidence="2">
    <location>
        <position position="50"/>
    </location>
    <ligand>
        <name>substrate</name>
    </ligand>
</feature>
<evidence type="ECO:0000259" key="3">
    <source>
        <dbReference type="Pfam" id="PF03070"/>
    </source>
</evidence>